<gene>
    <name evidence="4" type="primary">ptlH</name>
    <name evidence="4" type="ORF">SAMEA4475696_00631</name>
</gene>
<sequence>MSAPTTSTSIWNHIRAGRGPTAARVDAVAHDESRLLGEQGAARTRDALRAATLGLGPLEPLLTTPGVTDILVNGTDTVWIDRGNGLETTDIEIGDPDAVRRLAVRLAGLADRRLDEASPYVDGLLPGGIRLHAVLPPLVDSAAHISLRIPRADVVSLERLVALGSMPPEWADILRAIVAARCSFVVSGGTGTGKTTILASLLAQARPDERILVVEDVRELAVHHPHVVRMQARPANVEGAGAVDMVALVRQSLRMRPDRLVVGEVRGAEVREMLTALNTGHEGGSGTIHANSAHDVITRFEALGALAGMTPAAVRAQLGSALSVVIHLRRTPTHRIVESIGLLHTENDELHVRTALRNPHLSDTPNQHPTPHTPRGAQEPGWTLLQELLAEHLTPTPLPETPATPTPPTPAAPTSRPQRPTPAIPLTNPTWLRRTP</sequence>
<evidence type="ECO:0000313" key="5">
    <source>
        <dbReference type="Proteomes" id="UP000242637"/>
    </source>
</evidence>
<dbReference type="PANTHER" id="PTHR30486:SF6">
    <property type="entry name" value="TYPE IV PILUS RETRACTATION ATPASE PILT"/>
    <property type="match status" value="1"/>
</dbReference>
<dbReference type="NCBIfam" id="TIGR03819">
    <property type="entry name" value="heli_sec_ATPase"/>
    <property type="match status" value="1"/>
</dbReference>
<proteinExistence type="inferred from homology"/>
<evidence type="ECO:0000313" key="4">
    <source>
        <dbReference type="EMBL" id="SNV19117.1"/>
    </source>
</evidence>
<organism evidence="4 5">
    <name type="scientific">Dermatophilus congolensis</name>
    <dbReference type="NCBI Taxonomy" id="1863"/>
    <lineage>
        <taxon>Bacteria</taxon>
        <taxon>Bacillati</taxon>
        <taxon>Actinomycetota</taxon>
        <taxon>Actinomycetes</taxon>
        <taxon>Micrococcales</taxon>
        <taxon>Dermatophilaceae</taxon>
        <taxon>Dermatophilus</taxon>
    </lineage>
</organism>
<dbReference type="STRING" id="1121387.GCA_000429885_01728"/>
<dbReference type="CDD" id="cd01130">
    <property type="entry name" value="VirB11-like_ATPase"/>
    <property type="match status" value="1"/>
</dbReference>
<comment type="similarity">
    <text evidence="1">Belongs to the GSP E family.</text>
</comment>
<evidence type="ECO:0000256" key="2">
    <source>
        <dbReference type="SAM" id="MobiDB-lite"/>
    </source>
</evidence>
<dbReference type="Proteomes" id="UP000242637">
    <property type="component" value="Chromosome 1"/>
</dbReference>
<name>A0A239VAG3_9MICO</name>
<protein>
    <submittedName>
        <fullName evidence="4">Pertussis toxin liberation protein H</fullName>
    </submittedName>
</protein>
<dbReference type="KEGG" id="dco:SAMEA4475696_0631"/>
<evidence type="ECO:0000259" key="3">
    <source>
        <dbReference type="Pfam" id="PF00437"/>
    </source>
</evidence>
<feature type="domain" description="Bacterial type II secretion system protein E" evidence="3">
    <location>
        <begin position="54"/>
        <end position="330"/>
    </location>
</feature>
<dbReference type="PANTHER" id="PTHR30486">
    <property type="entry name" value="TWITCHING MOTILITY PROTEIN PILT"/>
    <property type="match status" value="1"/>
</dbReference>
<feature type="region of interest" description="Disordered" evidence="2">
    <location>
        <begin position="395"/>
        <end position="436"/>
    </location>
</feature>
<dbReference type="Gene3D" id="3.40.50.300">
    <property type="entry name" value="P-loop containing nucleotide triphosphate hydrolases"/>
    <property type="match status" value="1"/>
</dbReference>
<dbReference type="RefSeq" id="WP_084441195.1">
    <property type="nucleotide sequence ID" value="NZ_LT906453.1"/>
</dbReference>
<feature type="compositionally biased region" description="Polar residues" evidence="2">
    <location>
        <begin position="361"/>
        <end position="370"/>
    </location>
</feature>
<dbReference type="InterPro" id="IPR050921">
    <property type="entry name" value="T4SS_GSP_E_ATPase"/>
</dbReference>
<dbReference type="GO" id="GO:0016887">
    <property type="term" value="F:ATP hydrolysis activity"/>
    <property type="evidence" value="ECO:0007669"/>
    <property type="project" value="InterPro"/>
</dbReference>
<dbReference type="GeneID" id="63458903"/>
<feature type="compositionally biased region" description="Pro residues" evidence="2">
    <location>
        <begin position="396"/>
        <end position="411"/>
    </location>
</feature>
<evidence type="ECO:0000256" key="1">
    <source>
        <dbReference type="ARBA" id="ARBA00006611"/>
    </source>
</evidence>
<dbReference type="InterPro" id="IPR027417">
    <property type="entry name" value="P-loop_NTPase"/>
</dbReference>
<dbReference type="AlphaFoldDB" id="A0A239VAG3"/>
<accession>A0A239VAG3</accession>
<feature type="region of interest" description="Disordered" evidence="2">
    <location>
        <begin position="358"/>
        <end position="379"/>
    </location>
</feature>
<keyword evidence="5" id="KW-1185">Reference proteome</keyword>
<reference evidence="4 5" key="1">
    <citation type="submission" date="2017-06" db="EMBL/GenBank/DDBJ databases">
        <authorList>
            <consortium name="Pathogen Informatics"/>
        </authorList>
    </citation>
    <scope>NUCLEOTIDE SEQUENCE [LARGE SCALE GENOMIC DNA]</scope>
    <source>
        <strain evidence="4 5">NCTC13039</strain>
    </source>
</reference>
<dbReference type="Pfam" id="PF00437">
    <property type="entry name" value="T2SSE"/>
    <property type="match status" value="1"/>
</dbReference>
<dbReference type="OrthoDB" id="9810761at2"/>
<dbReference type="EMBL" id="LT906453">
    <property type="protein sequence ID" value="SNV19117.1"/>
    <property type="molecule type" value="Genomic_DNA"/>
</dbReference>
<dbReference type="Gene3D" id="3.30.450.380">
    <property type="match status" value="1"/>
</dbReference>
<dbReference type="SUPFAM" id="SSF52540">
    <property type="entry name" value="P-loop containing nucleoside triphosphate hydrolases"/>
    <property type="match status" value="1"/>
</dbReference>
<dbReference type="InterPro" id="IPR001482">
    <property type="entry name" value="T2SS/T4SS_dom"/>
</dbReference>
<dbReference type="InterPro" id="IPR022399">
    <property type="entry name" value="TadA-like_ATPase"/>
</dbReference>